<dbReference type="PANTHER" id="PTHR32552:SF89">
    <property type="entry name" value="CATECHOLATE SIDEROPHORE RECEPTOR FIU"/>
    <property type="match status" value="1"/>
</dbReference>
<evidence type="ECO:0000313" key="19">
    <source>
        <dbReference type="EMBL" id="MCJ2184420.1"/>
    </source>
</evidence>
<evidence type="ECO:0000256" key="3">
    <source>
        <dbReference type="ARBA" id="ARBA00022448"/>
    </source>
</evidence>
<dbReference type="PROSITE" id="PS52016">
    <property type="entry name" value="TONB_DEPENDENT_REC_3"/>
    <property type="match status" value="1"/>
</dbReference>
<evidence type="ECO:0000256" key="16">
    <source>
        <dbReference type="SAM" id="SignalP"/>
    </source>
</evidence>
<dbReference type="Gene3D" id="2.170.130.10">
    <property type="entry name" value="TonB-dependent receptor, plug domain"/>
    <property type="match status" value="1"/>
</dbReference>
<gene>
    <name evidence="19" type="ORF">MTR62_17230</name>
</gene>
<proteinExistence type="inferred from homology"/>
<name>A0ABT0BH77_9SPHN</name>
<evidence type="ECO:0000256" key="11">
    <source>
        <dbReference type="ARBA" id="ARBA00023136"/>
    </source>
</evidence>
<comment type="caution">
    <text evidence="19">The sequence shown here is derived from an EMBL/GenBank/DDBJ whole genome shotgun (WGS) entry which is preliminary data.</text>
</comment>
<dbReference type="PANTHER" id="PTHR32552">
    <property type="entry name" value="FERRICHROME IRON RECEPTOR-RELATED"/>
    <property type="match status" value="1"/>
</dbReference>
<feature type="domain" description="TonB-dependent receptor-like beta-barrel" evidence="17">
    <location>
        <begin position="265"/>
        <end position="706"/>
    </location>
</feature>
<dbReference type="EMBL" id="JALHLF010000100">
    <property type="protein sequence ID" value="MCJ2184420.1"/>
    <property type="molecule type" value="Genomic_DNA"/>
</dbReference>
<dbReference type="RefSeq" id="WP_244023236.1">
    <property type="nucleotide sequence ID" value="NZ_JALHLF010000100.1"/>
</dbReference>
<organism evidence="19 20">
    <name type="scientific">Novosphingobium organovorum</name>
    <dbReference type="NCBI Taxonomy" id="2930092"/>
    <lineage>
        <taxon>Bacteria</taxon>
        <taxon>Pseudomonadati</taxon>
        <taxon>Pseudomonadota</taxon>
        <taxon>Alphaproteobacteria</taxon>
        <taxon>Sphingomonadales</taxon>
        <taxon>Sphingomonadaceae</taxon>
        <taxon>Novosphingobium</taxon>
    </lineage>
</organism>
<evidence type="ECO:0000256" key="10">
    <source>
        <dbReference type="ARBA" id="ARBA00023077"/>
    </source>
</evidence>
<keyword evidence="9" id="KW-0406">Ion transport</keyword>
<evidence type="ECO:0000256" key="9">
    <source>
        <dbReference type="ARBA" id="ARBA00023065"/>
    </source>
</evidence>
<evidence type="ECO:0000256" key="1">
    <source>
        <dbReference type="ARBA" id="ARBA00004571"/>
    </source>
</evidence>
<dbReference type="InterPro" id="IPR036942">
    <property type="entry name" value="Beta-barrel_TonB_sf"/>
</dbReference>
<dbReference type="Proteomes" id="UP001162881">
    <property type="component" value="Unassembled WGS sequence"/>
</dbReference>
<evidence type="ECO:0000256" key="4">
    <source>
        <dbReference type="ARBA" id="ARBA00022452"/>
    </source>
</evidence>
<evidence type="ECO:0000256" key="14">
    <source>
        <dbReference type="PROSITE-ProRule" id="PRU01360"/>
    </source>
</evidence>
<dbReference type="NCBIfam" id="NF007349">
    <property type="entry name" value="PRK09840.1"/>
    <property type="match status" value="1"/>
</dbReference>
<evidence type="ECO:0000256" key="6">
    <source>
        <dbReference type="ARBA" id="ARBA00022692"/>
    </source>
</evidence>
<feature type="signal peptide" evidence="16">
    <location>
        <begin position="1"/>
        <end position="31"/>
    </location>
</feature>
<dbReference type="InterPro" id="IPR000531">
    <property type="entry name" value="Beta-barrel_TonB"/>
</dbReference>
<feature type="domain" description="TonB-dependent receptor plug" evidence="18">
    <location>
        <begin position="74"/>
        <end position="175"/>
    </location>
</feature>
<sequence length="738" mass="78621">MSNSTPRHAGAAIAPACLALSLSLFVPPALAQDATASQTGVPKLGGVTVTDTAIDDSDNGYKAKTSSPKYTAPLADTPQTIQVISRQVIQDQAATTLTEAMRNVAGAGTFNAGEGNGGPLTGDALYMRGFDMSNSIYVDGIRDLSGASRDVFNTEQIEVTKGASGSDYGRSSVGGSINLVSKQPKLDDSIDASAGYGSGDFWRGTLDINKKLSATTAARLNFMGQDAGVAGRDHVKNDRWGMAAAVATGLGTDTRFFAGLEHVEQDNRPDSGLSTVGWSGFSGTAAALSSASKVKSSNYYGASDSHDDSNMTKVTLKAEHDLAANVTVRNTFRWGKITQNYLAITEGVASLDTDDESASTTSRLGAAKDLKNTILTDQLNLTASFDTGGLHHNVSTGVELTREKQTNYGLTKTGTIATLSLYDPEYTASGLTVVRSGLDAYWQTDTVAAYLFDTIDLTDQFQLDLGARYDHYKTTYTSSTADLEAKGDLFTYKIGAVYKLTQQGNVYVNYAVSQQPPGATGSFGAYSLSSSESSASNPSMDPQKARTLEAGSKWNLFGESLLLTGAVFRTWVENEVYAEDDGTYSQIGKKRVTGLELTATGQITPDWNVIGSYTHQKTRITTGESAAQDGSSSLPYAPEDAASLWTTYRTPVGLTVGGGVSYTGTVKRKAKLATTPGEIPSYWLANAMATYRFNAAADVQLNVFNIFNKKYMTSLNYLGYRYQPGLERSARVTLNLHF</sequence>
<evidence type="ECO:0000256" key="5">
    <source>
        <dbReference type="ARBA" id="ARBA00022496"/>
    </source>
</evidence>
<keyword evidence="4 14" id="KW-1134">Transmembrane beta strand</keyword>
<dbReference type="CDD" id="cd01347">
    <property type="entry name" value="ligand_gated_channel"/>
    <property type="match status" value="1"/>
</dbReference>
<dbReference type="InterPro" id="IPR010105">
    <property type="entry name" value="TonB_sidphr_rcpt"/>
</dbReference>
<evidence type="ECO:0000259" key="17">
    <source>
        <dbReference type="Pfam" id="PF00593"/>
    </source>
</evidence>
<keyword evidence="11 14" id="KW-0472">Membrane</keyword>
<evidence type="ECO:0000256" key="8">
    <source>
        <dbReference type="ARBA" id="ARBA00023004"/>
    </source>
</evidence>
<feature type="chain" id="PRO_5045838232" evidence="16">
    <location>
        <begin position="32"/>
        <end position="738"/>
    </location>
</feature>
<keyword evidence="12 19" id="KW-0675">Receptor</keyword>
<dbReference type="NCBIfam" id="TIGR01783">
    <property type="entry name" value="TonB-siderophor"/>
    <property type="match status" value="1"/>
</dbReference>
<evidence type="ECO:0000313" key="20">
    <source>
        <dbReference type="Proteomes" id="UP001162881"/>
    </source>
</evidence>
<evidence type="ECO:0000256" key="13">
    <source>
        <dbReference type="ARBA" id="ARBA00023237"/>
    </source>
</evidence>
<keyword evidence="20" id="KW-1185">Reference proteome</keyword>
<protein>
    <submittedName>
        <fullName evidence="19">Catecholate siderophore receptor Fiu</fullName>
    </submittedName>
</protein>
<keyword evidence="3 14" id="KW-0813">Transport</keyword>
<keyword evidence="7 16" id="KW-0732">Signal</keyword>
<dbReference type="Gene3D" id="2.40.170.20">
    <property type="entry name" value="TonB-dependent receptor, beta-barrel domain"/>
    <property type="match status" value="1"/>
</dbReference>
<keyword evidence="6 14" id="KW-0812">Transmembrane</keyword>
<evidence type="ECO:0000256" key="7">
    <source>
        <dbReference type="ARBA" id="ARBA00022729"/>
    </source>
</evidence>
<evidence type="ECO:0000259" key="18">
    <source>
        <dbReference type="Pfam" id="PF07715"/>
    </source>
</evidence>
<keyword evidence="5" id="KW-0410">Iron transport</keyword>
<dbReference type="SUPFAM" id="SSF56935">
    <property type="entry name" value="Porins"/>
    <property type="match status" value="1"/>
</dbReference>
<dbReference type="Pfam" id="PF07715">
    <property type="entry name" value="Plug"/>
    <property type="match status" value="1"/>
</dbReference>
<dbReference type="InterPro" id="IPR012910">
    <property type="entry name" value="Plug_dom"/>
</dbReference>
<keyword evidence="8" id="KW-0408">Iron</keyword>
<evidence type="ECO:0000256" key="2">
    <source>
        <dbReference type="ARBA" id="ARBA00009810"/>
    </source>
</evidence>
<evidence type="ECO:0000256" key="15">
    <source>
        <dbReference type="RuleBase" id="RU003357"/>
    </source>
</evidence>
<evidence type="ECO:0000256" key="12">
    <source>
        <dbReference type="ARBA" id="ARBA00023170"/>
    </source>
</evidence>
<comment type="similarity">
    <text evidence="2 14 15">Belongs to the TonB-dependent receptor family.</text>
</comment>
<dbReference type="InterPro" id="IPR037066">
    <property type="entry name" value="Plug_dom_sf"/>
</dbReference>
<dbReference type="InterPro" id="IPR039426">
    <property type="entry name" value="TonB-dep_rcpt-like"/>
</dbReference>
<keyword evidence="10 15" id="KW-0798">TonB box</keyword>
<reference evidence="19" key="1">
    <citation type="submission" date="2022-03" db="EMBL/GenBank/DDBJ databases">
        <title>Identification of a novel bacterium isolated from mangrove sediments.</title>
        <authorList>
            <person name="Pan X."/>
        </authorList>
    </citation>
    <scope>NUCLEOTIDE SEQUENCE</scope>
    <source>
        <strain evidence="19">B1949</strain>
    </source>
</reference>
<dbReference type="Pfam" id="PF00593">
    <property type="entry name" value="TonB_dep_Rec_b-barrel"/>
    <property type="match status" value="1"/>
</dbReference>
<accession>A0ABT0BH77</accession>
<comment type="subcellular location">
    <subcellularLocation>
        <location evidence="1 14">Cell outer membrane</location>
        <topology evidence="1 14">Multi-pass membrane protein</topology>
    </subcellularLocation>
</comment>
<keyword evidence="13 14" id="KW-0998">Cell outer membrane</keyword>